<dbReference type="AlphaFoldDB" id="A0A0F8YSI3"/>
<comment type="caution">
    <text evidence="1">The sequence shown here is derived from an EMBL/GenBank/DDBJ whole genome shotgun (WGS) entry which is preliminary data.</text>
</comment>
<gene>
    <name evidence="1" type="ORF">LCGC14_3058030</name>
</gene>
<dbReference type="EMBL" id="LAZR01064663">
    <property type="protein sequence ID" value="KKK57084.1"/>
    <property type="molecule type" value="Genomic_DNA"/>
</dbReference>
<accession>A0A0F8YSI3</accession>
<reference evidence="1" key="1">
    <citation type="journal article" date="2015" name="Nature">
        <title>Complex archaea that bridge the gap between prokaryotes and eukaryotes.</title>
        <authorList>
            <person name="Spang A."/>
            <person name="Saw J.H."/>
            <person name="Jorgensen S.L."/>
            <person name="Zaremba-Niedzwiedzka K."/>
            <person name="Martijn J."/>
            <person name="Lind A.E."/>
            <person name="van Eijk R."/>
            <person name="Schleper C."/>
            <person name="Guy L."/>
            <person name="Ettema T.J."/>
        </authorList>
    </citation>
    <scope>NUCLEOTIDE SEQUENCE</scope>
</reference>
<sequence length="33" mass="3849">MKKKVVVDLSYKLDATNNLPLDYTKPLWGLKKK</sequence>
<name>A0A0F8YSI3_9ZZZZ</name>
<organism evidence="1">
    <name type="scientific">marine sediment metagenome</name>
    <dbReference type="NCBI Taxonomy" id="412755"/>
    <lineage>
        <taxon>unclassified sequences</taxon>
        <taxon>metagenomes</taxon>
        <taxon>ecological metagenomes</taxon>
    </lineage>
</organism>
<evidence type="ECO:0000313" key="1">
    <source>
        <dbReference type="EMBL" id="KKK57084.1"/>
    </source>
</evidence>
<protein>
    <submittedName>
        <fullName evidence="1">Uncharacterized protein</fullName>
    </submittedName>
</protein>
<proteinExistence type="predicted"/>